<evidence type="ECO:0000259" key="1">
    <source>
        <dbReference type="Pfam" id="PF00668"/>
    </source>
</evidence>
<dbReference type="Proteomes" id="UP001497497">
    <property type="component" value="Unassembled WGS sequence"/>
</dbReference>
<reference evidence="2 3" key="1">
    <citation type="submission" date="2024-04" db="EMBL/GenBank/DDBJ databases">
        <authorList>
            <consortium name="Genoscope - CEA"/>
            <person name="William W."/>
        </authorList>
    </citation>
    <scope>NUCLEOTIDE SEQUENCE [LARGE SCALE GENOMIC DNA]</scope>
</reference>
<protein>
    <recommendedName>
        <fullName evidence="1">Condensation domain-containing protein</fullName>
    </recommendedName>
</protein>
<feature type="domain" description="Condensation" evidence="1">
    <location>
        <begin position="25"/>
        <end position="317"/>
    </location>
</feature>
<dbReference type="SUPFAM" id="SSF52777">
    <property type="entry name" value="CoA-dependent acyltransferases"/>
    <property type="match status" value="1"/>
</dbReference>
<proteinExistence type="predicted"/>
<dbReference type="InterPro" id="IPR023213">
    <property type="entry name" value="CAT-like_dom_sf"/>
</dbReference>
<gene>
    <name evidence="2" type="ORF">GSLYS_00016486001</name>
</gene>
<dbReference type="Pfam" id="PF00668">
    <property type="entry name" value="Condensation"/>
    <property type="match status" value="1"/>
</dbReference>
<dbReference type="EMBL" id="CAXITT010000516">
    <property type="protein sequence ID" value="CAL1542952.1"/>
    <property type="molecule type" value="Genomic_DNA"/>
</dbReference>
<name>A0AAV2IE19_LYMST</name>
<feature type="non-terminal residue" evidence="2">
    <location>
        <position position="318"/>
    </location>
</feature>
<dbReference type="GO" id="GO:0003824">
    <property type="term" value="F:catalytic activity"/>
    <property type="evidence" value="ECO:0007669"/>
    <property type="project" value="InterPro"/>
</dbReference>
<dbReference type="AlphaFoldDB" id="A0AAV2IE19"/>
<accession>A0AAV2IE19</accession>
<dbReference type="Gene3D" id="3.30.559.30">
    <property type="entry name" value="Nonribosomal peptide synthetase, condensation domain"/>
    <property type="match status" value="1"/>
</dbReference>
<evidence type="ECO:0000313" key="2">
    <source>
        <dbReference type="EMBL" id="CAL1542952.1"/>
    </source>
</evidence>
<dbReference type="Gene3D" id="3.30.559.10">
    <property type="entry name" value="Chloramphenicol acetyltransferase-like domain"/>
    <property type="match status" value="1"/>
</dbReference>
<comment type="caution">
    <text evidence="2">The sequence shown here is derived from an EMBL/GenBank/DDBJ whole genome shotgun (WGS) entry which is preliminary data.</text>
</comment>
<sequence length="318" mass="36264">IYKRHPRKQSLHGVVDVEIPADKKDPEIVRQAILNALEMHPTACTVFKEDVSKRTSVMNFEKQVLQAEKAIDFRVVTKDGEELQTFSEEAFDVKEKGPLRFVLQQGSKTNLRIVFHKAGFDVRAIYQFIQDLVAAFDPSLKKTILEKGSIERRMSQSEDFNVELDKIYKSKSEAFAQFWAKTLSQDVASTSLRGQQNQFPPRAMIATNGSLRTLLSPELTQKMTNFIRFHHVSLLGLVAGAYQALVHILTGKSMISLMFPVDLRRYVNDLNHDIANYCNEIPLLAQFDDTAKVTIQEFIISNNKRIQQHIDHGVLPFT</sequence>
<evidence type="ECO:0000313" key="3">
    <source>
        <dbReference type="Proteomes" id="UP001497497"/>
    </source>
</evidence>
<organism evidence="2 3">
    <name type="scientific">Lymnaea stagnalis</name>
    <name type="common">Great pond snail</name>
    <name type="synonym">Helix stagnalis</name>
    <dbReference type="NCBI Taxonomy" id="6523"/>
    <lineage>
        <taxon>Eukaryota</taxon>
        <taxon>Metazoa</taxon>
        <taxon>Spiralia</taxon>
        <taxon>Lophotrochozoa</taxon>
        <taxon>Mollusca</taxon>
        <taxon>Gastropoda</taxon>
        <taxon>Heterobranchia</taxon>
        <taxon>Euthyneura</taxon>
        <taxon>Panpulmonata</taxon>
        <taxon>Hygrophila</taxon>
        <taxon>Lymnaeoidea</taxon>
        <taxon>Lymnaeidae</taxon>
        <taxon>Lymnaea</taxon>
    </lineage>
</organism>
<keyword evidence="3" id="KW-1185">Reference proteome</keyword>
<dbReference type="InterPro" id="IPR001242">
    <property type="entry name" value="Condensation_dom"/>
</dbReference>
<feature type="non-terminal residue" evidence="2">
    <location>
        <position position="1"/>
    </location>
</feature>